<dbReference type="Gene3D" id="3.50.50.60">
    <property type="entry name" value="FAD/NAD(P)-binding domain"/>
    <property type="match status" value="1"/>
</dbReference>
<sequence length="169" mass="19167">MNQRDRRLLDFHFANLEYVSGGTLDKLSLQHFDQDDEFQFTGSHMAIRDGYGDFLTRLVTSDVASMIKQNAVVETIKYNEKGVEVQYKTDDTTSTIEGDVCLCTIPLGVLKRSVSDSSDAPKFEPSLPENTVNAINEMGFGNFNKVVLIFSRPFWDVTQNYFGHLNHSR</sequence>
<keyword evidence="5" id="KW-1185">Reference proteome</keyword>
<comment type="similarity">
    <text evidence="1">Belongs to the flavin monoamine oxidase family.</text>
</comment>
<feature type="domain" description="Amine oxidase" evidence="3">
    <location>
        <begin position="7"/>
        <end position="157"/>
    </location>
</feature>
<dbReference type="Proteomes" id="UP000270094">
    <property type="component" value="Unassembled WGS sequence"/>
</dbReference>
<evidence type="ECO:0000256" key="2">
    <source>
        <dbReference type="ARBA" id="ARBA00023002"/>
    </source>
</evidence>
<protein>
    <recommendedName>
        <fullName evidence="3">Amine oxidase domain-containing protein</fullName>
    </recommendedName>
</protein>
<dbReference type="InterPro" id="IPR050281">
    <property type="entry name" value="Flavin_monoamine_oxidase"/>
</dbReference>
<dbReference type="EMBL" id="UYYB01099205">
    <property type="protein sequence ID" value="VDM77428.1"/>
    <property type="molecule type" value="Genomic_DNA"/>
</dbReference>
<dbReference type="PANTHER" id="PTHR10742">
    <property type="entry name" value="FLAVIN MONOAMINE OXIDASE"/>
    <property type="match status" value="1"/>
</dbReference>
<evidence type="ECO:0000313" key="4">
    <source>
        <dbReference type="EMBL" id="VDM77428.1"/>
    </source>
</evidence>
<evidence type="ECO:0000313" key="5">
    <source>
        <dbReference type="Proteomes" id="UP000270094"/>
    </source>
</evidence>
<dbReference type="GO" id="GO:0003682">
    <property type="term" value="F:chromatin binding"/>
    <property type="evidence" value="ECO:0007669"/>
    <property type="project" value="TreeGrafter"/>
</dbReference>
<proteinExistence type="inferred from homology"/>
<dbReference type="AlphaFoldDB" id="A0A3P7LE25"/>
<evidence type="ECO:0000259" key="3">
    <source>
        <dbReference type="Pfam" id="PF01593"/>
    </source>
</evidence>
<gene>
    <name evidence="4" type="ORF">SVUK_LOCUS12426</name>
</gene>
<dbReference type="GO" id="GO:0016491">
    <property type="term" value="F:oxidoreductase activity"/>
    <property type="evidence" value="ECO:0007669"/>
    <property type="project" value="UniProtKB-KW"/>
</dbReference>
<dbReference type="SUPFAM" id="SSF51905">
    <property type="entry name" value="FAD/NAD(P)-binding domain"/>
    <property type="match status" value="1"/>
</dbReference>
<reference evidence="4 5" key="1">
    <citation type="submission" date="2018-11" db="EMBL/GenBank/DDBJ databases">
        <authorList>
            <consortium name="Pathogen Informatics"/>
        </authorList>
    </citation>
    <scope>NUCLEOTIDE SEQUENCE [LARGE SCALE GENOMIC DNA]</scope>
</reference>
<keyword evidence="2" id="KW-0560">Oxidoreductase</keyword>
<name>A0A3P7LE25_STRVU</name>
<dbReference type="Pfam" id="PF01593">
    <property type="entry name" value="Amino_oxidase"/>
    <property type="match status" value="1"/>
</dbReference>
<dbReference type="InterPro" id="IPR002937">
    <property type="entry name" value="Amino_oxidase"/>
</dbReference>
<dbReference type="OrthoDB" id="5861545at2759"/>
<dbReference type="PANTHER" id="PTHR10742:SF386">
    <property type="entry name" value="LYSINE-SPECIFIC HISTONE DEMETHYLASE 1A"/>
    <property type="match status" value="1"/>
</dbReference>
<dbReference type="InterPro" id="IPR036188">
    <property type="entry name" value="FAD/NAD-bd_sf"/>
</dbReference>
<evidence type="ECO:0000256" key="1">
    <source>
        <dbReference type="ARBA" id="ARBA00005995"/>
    </source>
</evidence>
<dbReference type="GO" id="GO:0006338">
    <property type="term" value="P:chromatin remodeling"/>
    <property type="evidence" value="ECO:0007669"/>
    <property type="project" value="TreeGrafter"/>
</dbReference>
<organism evidence="4 5">
    <name type="scientific">Strongylus vulgaris</name>
    <name type="common">Blood worm</name>
    <dbReference type="NCBI Taxonomy" id="40348"/>
    <lineage>
        <taxon>Eukaryota</taxon>
        <taxon>Metazoa</taxon>
        <taxon>Ecdysozoa</taxon>
        <taxon>Nematoda</taxon>
        <taxon>Chromadorea</taxon>
        <taxon>Rhabditida</taxon>
        <taxon>Rhabditina</taxon>
        <taxon>Rhabditomorpha</taxon>
        <taxon>Strongyloidea</taxon>
        <taxon>Strongylidae</taxon>
        <taxon>Strongylus</taxon>
    </lineage>
</organism>
<accession>A0A3P7LE25</accession>
<dbReference type="GO" id="GO:0050660">
    <property type="term" value="F:flavin adenine dinucleotide binding"/>
    <property type="evidence" value="ECO:0007669"/>
    <property type="project" value="TreeGrafter"/>
</dbReference>